<dbReference type="InterPro" id="IPR001789">
    <property type="entry name" value="Sig_transdc_resp-reg_receiver"/>
</dbReference>
<dbReference type="STRING" id="77586.A0A0D9W3Q1"/>
<evidence type="ECO:0000313" key="6">
    <source>
        <dbReference type="Proteomes" id="UP000032180"/>
    </source>
</evidence>
<feature type="region of interest" description="Disordered" evidence="3">
    <location>
        <begin position="187"/>
        <end position="230"/>
    </location>
</feature>
<comment type="caution">
    <text evidence="2">Lacks conserved residue(s) required for the propagation of feature annotation.</text>
</comment>
<evidence type="ECO:0000256" key="2">
    <source>
        <dbReference type="PROSITE-ProRule" id="PRU00169"/>
    </source>
</evidence>
<evidence type="ECO:0000256" key="1">
    <source>
        <dbReference type="ARBA" id="ARBA00023012"/>
    </source>
</evidence>
<dbReference type="InterPro" id="IPR045279">
    <property type="entry name" value="ARR-like"/>
</dbReference>
<dbReference type="AlphaFoldDB" id="A0A0D9W3Q1"/>
<reference evidence="6" key="2">
    <citation type="submission" date="2013-12" db="EMBL/GenBank/DDBJ databases">
        <authorList>
            <person name="Yu Y."/>
            <person name="Lee S."/>
            <person name="de Baynast K."/>
            <person name="Wissotski M."/>
            <person name="Liu L."/>
            <person name="Talag J."/>
            <person name="Goicoechea J."/>
            <person name="Angelova A."/>
            <person name="Jetty R."/>
            <person name="Kudrna D."/>
            <person name="Golser W."/>
            <person name="Rivera L."/>
            <person name="Zhang J."/>
            <person name="Wing R."/>
        </authorList>
    </citation>
    <scope>NUCLEOTIDE SEQUENCE</scope>
</reference>
<dbReference type="eggNOG" id="KOG1601">
    <property type="taxonomic scope" value="Eukaryota"/>
</dbReference>
<dbReference type="SMART" id="SM00448">
    <property type="entry name" value="REC"/>
    <property type="match status" value="1"/>
</dbReference>
<dbReference type="SUPFAM" id="SSF52172">
    <property type="entry name" value="CheY-like"/>
    <property type="match status" value="1"/>
</dbReference>
<evidence type="ECO:0000313" key="5">
    <source>
        <dbReference type="EnsemblPlants" id="LPERR04G05740.1"/>
    </source>
</evidence>
<dbReference type="PROSITE" id="PS50110">
    <property type="entry name" value="RESPONSE_REGULATORY"/>
    <property type="match status" value="1"/>
</dbReference>
<reference evidence="5 6" key="1">
    <citation type="submission" date="2012-08" db="EMBL/GenBank/DDBJ databases">
        <title>Oryza genome evolution.</title>
        <authorList>
            <person name="Wing R.A."/>
        </authorList>
    </citation>
    <scope>NUCLEOTIDE SEQUENCE</scope>
</reference>
<dbReference type="EnsemblPlants" id="LPERR04G05740.1">
    <property type="protein sequence ID" value="LPERR04G05740.1"/>
    <property type="gene ID" value="LPERR04G05740"/>
</dbReference>
<organism evidence="5 6">
    <name type="scientific">Leersia perrieri</name>
    <dbReference type="NCBI Taxonomy" id="77586"/>
    <lineage>
        <taxon>Eukaryota</taxon>
        <taxon>Viridiplantae</taxon>
        <taxon>Streptophyta</taxon>
        <taxon>Embryophyta</taxon>
        <taxon>Tracheophyta</taxon>
        <taxon>Spermatophyta</taxon>
        <taxon>Magnoliopsida</taxon>
        <taxon>Liliopsida</taxon>
        <taxon>Poales</taxon>
        <taxon>Poaceae</taxon>
        <taxon>BOP clade</taxon>
        <taxon>Oryzoideae</taxon>
        <taxon>Oryzeae</taxon>
        <taxon>Oryzinae</taxon>
        <taxon>Leersia</taxon>
    </lineage>
</organism>
<dbReference type="GO" id="GO:0000160">
    <property type="term" value="P:phosphorelay signal transduction system"/>
    <property type="evidence" value="ECO:0007669"/>
    <property type="project" value="UniProtKB-KW"/>
</dbReference>
<dbReference type="InterPro" id="IPR011006">
    <property type="entry name" value="CheY-like_superfamily"/>
</dbReference>
<proteinExistence type="predicted"/>
<keyword evidence="1" id="KW-0902">Two-component regulatory system</keyword>
<sequence length="264" mass="28999">MAQMVEQSGDGVFIMIVDEDKCHANSARDMLSSLNFHVIVYSSPKHALTFLENNAQDVAFVLAEVDMKPFSGFEFLKDAKKIRKDLQVLMMSAETTMATMMRCARLGACFLLKKPLSDDAVSNLWQHVNLKALRREKIKELLQVNEAEEVGEVNSSEANKNIKSVQVESNEKGDGITKICNIDAAKGTMPNKTKSELSGDLKVPSGDGQESIGSNSLDEEVSTKTKSAANVGKVSLVDYPDSEDDETNKPTSTWRFSLVSAQLI</sequence>
<dbReference type="PANTHER" id="PTHR43874">
    <property type="entry name" value="TWO-COMPONENT RESPONSE REGULATOR"/>
    <property type="match status" value="1"/>
</dbReference>
<name>A0A0D9W3Q1_9ORYZ</name>
<evidence type="ECO:0000256" key="3">
    <source>
        <dbReference type="SAM" id="MobiDB-lite"/>
    </source>
</evidence>
<dbReference type="PANTHER" id="PTHR43874:SF92">
    <property type="entry name" value="TWO-COMPONENT RESPONSE REGULATOR ORR28"/>
    <property type="match status" value="1"/>
</dbReference>
<dbReference type="Pfam" id="PF00072">
    <property type="entry name" value="Response_reg"/>
    <property type="match status" value="1"/>
</dbReference>
<protein>
    <recommendedName>
        <fullName evidence="4">Response regulatory domain-containing protein</fullName>
    </recommendedName>
</protein>
<accession>A0A0D9W3Q1</accession>
<reference evidence="5" key="3">
    <citation type="submission" date="2015-04" db="UniProtKB">
        <authorList>
            <consortium name="EnsemblPlants"/>
        </authorList>
    </citation>
    <scope>IDENTIFICATION</scope>
</reference>
<dbReference type="Proteomes" id="UP000032180">
    <property type="component" value="Chromosome 4"/>
</dbReference>
<dbReference type="HOGENOM" id="CLU_1017017_0_0_1"/>
<dbReference type="Gramene" id="LPERR04G05740.1">
    <property type="protein sequence ID" value="LPERR04G05740.1"/>
    <property type="gene ID" value="LPERR04G05740"/>
</dbReference>
<dbReference type="Gene3D" id="3.40.50.2300">
    <property type="match status" value="1"/>
</dbReference>
<dbReference type="GO" id="GO:0009736">
    <property type="term" value="P:cytokinin-activated signaling pathway"/>
    <property type="evidence" value="ECO:0007669"/>
    <property type="project" value="InterPro"/>
</dbReference>
<keyword evidence="6" id="KW-1185">Reference proteome</keyword>
<feature type="domain" description="Response regulatory" evidence="4">
    <location>
        <begin position="13"/>
        <end position="129"/>
    </location>
</feature>
<evidence type="ECO:0000259" key="4">
    <source>
        <dbReference type="PROSITE" id="PS50110"/>
    </source>
</evidence>